<keyword evidence="2" id="KW-1185">Reference proteome</keyword>
<accession>A0AAV4PN53</accession>
<evidence type="ECO:0000313" key="2">
    <source>
        <dbReference type="Proteomes" id="UP001054837"/>
    </source>
</evidence>
<sequence>MKDKCYVWRRESFLSREPYLAENVTPARMNGCHFTRCPHLKNWDGFFLLITLVCSANAILKRHVSDVLLSFNYTFRMDWYVVRSLEEAPPGAVKAQRIADWKGEYYVLRREFFLPWEPYLAENVTPSEMNSCYFTRCLRLENWDGFFLLITRVFS</sequence>
<proteinExistence type="predicted"/>
<dbReference type="Proteomes" id="UP001054837">
    <property type="component" value="Unassembled WGS sequence"/>
</dbReference>
<gene>
    <name evidence="1" type="ORF">CDAR_550151</name>
</gene>
<evidence type="ECO:0000313" key="1">
    <source>
        <dbReference type="EMBL" id="GIX96642.1"/>
    </source>
</evidence>
<reference evidence="1 2" key="1">
    <citation type="submission" date="2021-06" db="EMBL/GenBank/DDBJ databases">
        <title>Caerostris darwini draft genome.</title>
        <authorList>
            <person name="Kono N."/>
            <person name="Arakawa K."/>
        </authorList>
    </citation>
    <scope>NUCLEOTIDE SEQUENCE [LARGE SCALE GENOMIC DNA]</scope>
</reference>
<comment type="caution">
    <text evidence="1">The sequence shown here is derived from an EMBL/GenBank/DDBJ whole genome shotgun (WGS) entry which is preliminary data.</text>
</comment>
<dbReference type="EMBL" id="BPLQ01002951">
    <property type="protein sequence ID" value="GIX96642.1"/>
    <property type="molecule type" value="Genomic_DNA"/>
</dbReference>
<protein>
    <submittedName>
        <fullName evidence="1">Uncharacterized protein</fullName>
    </submittedName>
</protein>
<name>A0AAV4PN53_9ARAC</name>
<organism evidence="1 2">
    <name type="scientific">Caerostris darwini</name>
    <dbReference type="NCBI Taxonomy" id="1538125"/>
    <lineage>
        <taxon>Eukaryota</taxon>
        <taxon>Metazoa</taxon>
        <taxon>Ecdysozoa</taxon>
        <taxon>Arthropoda</taxon>
        <taxon>Chelicerata</taxon>
        <taxon>Arachnida</taxon>
        <taxon>Araneae</taxon>
        <taxon>Araneomorphae</taxon>
        <taxon>Entelegynae</taxon>
        <taxon>Araneoidea</taxon>
        <taxon>Araneidae</taxon>
        <taxon>Caerostris</taxon>
    </lineage>
</organism>
<dbReference type="AlphaFoldDB" id="A0AAV4PN53"/>